<reference evidence="13 14" key="1">
    <citation type="journal article" date="2014" name="Int. J. Syst. Evol. Microbiol.">
        <title>Phaeodactylibacter xiamenensis gen. nov., sp. nov., a member of the family Saprospiraceae isolated from the marine alga Phaeodactylum tricornutum.</title>
        <authorList>
            <person name="Chen Z.Jr."/>
            <person name="Lei X."/>
            <person name="Lai Q."/>
            <person name="Li Y."/>
            <person name="Zhang B."/>
            <person name="Zhang J."/>
            <person name="Zhang H."/>
            <person name="Yang L."/>
            <person name="Zheng W."/>
            <person name="Tian Y."/>
            <person name="Yu Z."/>
            <person name="Xu H.Jr."/>
            <person name="Zheng T."/>
        </authorList>
    </citation>
    <scope>NUCLEOTIDE SEQUENCE [LARGE SCALE GENOMIC DNA]</scope>
    <source>
        <strain evidence="13 14">KD52</strain>
    </source>
</reference>
<evidence type="ECO:0000256" key="9">
    <source>
        <dbReference type="ARBA" id="ARBA00023237"/>
    </source>
</evidence>
<keyword evidence="14" id="KW-1185">Reference proteome</keyword>
<dbReference type="InterPro" id="IPR036942">
    <property type="entry name" value="Beta-barrel_TonB_sf"/>
</dbReference>
<evidence type="ECO:0000313" key="14">
    <source>
        <dbReference type="Proteomes" id="UP000029736"/>
    </source>
</evidence>
<dbReference type="InterPro" id="IPR008969">
    <property type="entry name" value="CarboxyPept-like_regulatory"/>
</dbReference>
<dbReference type="InterPro" id="IPR039426">
    <property type="entry name" value="TonB-dep_rcpt-like"/>
</dbReference>
<dbReference type="RefSeq" id="WP_044228429.1">
    <property type="nucleotide sequence ID" value="NZ_JBKAGJ010000004.1"/>
</dbReference>
<evidence type="ECO:0000256" key="3">
    <source>
        <dbReference type="ARBA" id="ARBA00022452"/>
    </source>
</evidence>
<dbReference type="InterPro" id="IPR012910">
    <property type="entry name" value="Plug_dom"/>
</dbReference>
<protein>
    <submittedName>
        <fullName evidence="13">Uncharacterized protein</fullName>
    </submittedName>
</protein>
<evidence type="ECO:0000256" key="5">
    <source>
        <dbReference type="ARBA" id="ARBA00022729"/>
    </source>
</evidence>
<evidence type="ECO:0000313" key="13">
    <source>
        <dbReference type="EMBL" id="KGE85343.1"/>
    </source>
</evidence>
<evidence type="ECO:0000256" key="1">
    <source>
        <dbReference type="ARBA" id="ARBA00004571"/>
    </source>
</evidence>
<dbReference type="OrthoDB" id="1075473at2"/>
<evidence type="ECO:0000256" key="6">
    <source>
        <dbReference type="ARBA" id="ARBA00023077"/>
    </source>
</evidence>
<feature type="domain" description="TonB-dependent receptor plug" evidence="12">
    <location>
        <begin position="136"/>
        <end position="215"/>
    </location>
</feature>
<dbReference type="GO" id="GO:0044718">
    <property type="term" value="P:siderophore transmembrane transport"/>
    <property type="evidence" value="ECO:0007669"/>
    <property type="project" value="TreeGrafter"/>
</dbReference>
<dbReference type="STRING" id="1524460.IX84_27970"/>
<dbReference type="Gene3D" id="2.60.40.1120">
    <property type="entry name" value="Carboxypeptidase-like, regulatory domain"/>
    <property type="match status" value="1"/>
</dbReference>
<accession>A0A098S0P7</accession>
<dbReference type="Pfam" id="PF07715">
    <property type="entry name" value="Plug"/>
    <property type="match status" value="1"/>
</dbReference>
<dbReference type="PANTHER" id="PTHR30069">
    <property type="entry name" value="TONB-DEPENDENT OUTER MEMBRANE RECEPTOR"/>
    <property type="match status" value="1"/>
</dbReference>
<dbReference type="SUPFAM" id="SSF49464">
    <property type="entry name" value="Carboxypeptidase regulatory domain-like"/>
    <property type="match status" value="1"/>
</dbReference>
<dbReference type="GO" id="GO:0015344">
    <property type="term" value="F:siderophore uptake transmembrane transporter activity"/>
    <property type="evidence" value="ECO:0007669"/>
    <property type="project" value="TreeGrafter"/>
</dbReference>
<keyword evidence="5" id="KW-0732">Signal</keyword>
<keyword evidence="9" id="KW-0998">Cell outer membrane</keyword>
<feature type="domain" description="TonB-dependent receptor-like beta-barrel" evidence="11">
    <location>
        <begin position="267"/>
        <end position="664"/>
    </location>
</feature>
<comment type="similarity">
    <text evidence="10">Belongs to the TonB-dependent receptor family.</text>
</comment>
<dbReference type="SUPFAM" id="SSF56935">
    <property type="entry name" value="Porins"/>
    <property type="match status" value="1"/>
</dbReference>
<gene>
    <name evidence="13" type="ORF">IX84_27970</name>
</gene>
<proteinExistence type="inferred from homology"/>
<name>A0A098S0P7_9BACT</name>
<evidence type="ECO:0000259" key="11">
    <source>
        <dbReference type="Pfam" id="PF00593"/>
    </source>
</evidence>
<keyword evidence="8" id="KW-0675">Receptor</keyword>
<evidence type="ECO:0000256" key="2">
    <source>
        <dbReference type="ARBA" id="ARBA00022448"/>
    </source>
</evidence>
<keyword evidence="6 10" id="KW-0798">TonB box</keyword>
<organism evidence="13 14">
    <name type="scientific">Phaeodactylibacter xiamenensis</name>
    <dbReference type="NCBI Taxonomy" id="1524460"/>
    <lineage>
        <taxon>Bacteria</taxon>
        <taxon>Pseudomonadati</taxon>
        <taxon>Bacteroidota</taxon>
        <taxon>Saprospiria</taxon>
        <taxon>Saprospirales</taxon>
        <taxon>Haliscomenobacteraceae</taxon>
        <taxon>Phaeodactylibacter</taxon>
    </lineage>
</organism>
<keyword evidence="3" id="KW-1134">Transmembrane beta strand</keyword>
<evidence type="ECO:0000256" key="10">
    <source>
        <dbReference type="RuleBase" id="RU003357"/>
    </source>
</evidence>
<dbReference type="AlphaFoldDB" id="A0A098S0P7"/>
<keyword evidence="4" id="KW-0812">Transmembrane</keyword>
<comment type="caution">
    <text evidence="13">The sequence shown here is derived from an EMBL/GenBank/DDBJ whole genome shotgun (WGS) entry which is preliminary data.</text>
</comment>
<dbReference type="GO" id="GO:0009279">
    <property type="term" value="C:cell outer membrane"/>
    <property type="evidence" value="ECO:0007669"/>
    <property type="project" value="UniProtKB-SubCell"/>
</dbReference>
<dbReference type="Proteomes" id="UP000029736">
    <property type="component" value="Unassembled WGS sequence"/>
</dbReference>
<dbReference type="PANTHER" id="PTHR30069:SF29">
    <property type="entry name" value="HEMOGLOBIN AND HEMOGLOBIN-HAPTOGLOBIN-BINDING PROTEIN 1-RELATED"/>
    <property type="match status" value="1"/>
</dbReference>
<dbReference type="Pfam" id="PF13715">
    <property type="entry name" value="CarbopepD_reg_2"/>
    <property type="match status" value="1"/>
</dbReference>
<comment type="subcellular location">
    <subcellularLocation>
        <location evidence="1">Cell outer membrane</location>
        <topology evidence="1">Multi-pass membrane protein</topology>
    </subcellularLocation>
</comment>
<evidence type="ECO:0000256" key="8">
    <source>
        <dbReference type="ARBA" id="ARBA00023170"/>
    </source>
</evidence>
<evidence type="ECO:0000256" key="4">
    <source>
        <dbReference type="ARBA" id="ARBA00022692"/>
    </source>
</evidence>
<dbReference type="EMBL" id="JPOS01000090">
    <property type="protein sequence ID" value="KGE85343.1"/>
    <property type="molecule type" value="Genomic_DNA"/>
</dbReference>
<evidence type="ECO:0000259" key="12">
    <source>
        <dbReference type="Pfam" id="PF07715"/>
    </source>
</evidence>
<evidence type="ECO:0000256" key="7">
    <source>
        <dbReference type="ARBA" id="ARBA00023136"/>
    </source>
</evidence>
<keyword evidence="2" id="KW-0813">Transport</keyword>
<dbReference type="InterPro" id="IPR000531">
    <property type="entry name" value="Beta-barrel_TonB"/>
</dbReference>
<dbReference type="Gene3D" id="2.40.170.20">
    <property type="entry name" value="TonB-dependent receptor, beta-barrel domain"/>
    <property type="match status" value="1"/>
</dbReference>
<dbReference type="Pfam" id="PF00593">
    <property type="entry name" value="TonB_dep_Rec_b-barrel"/>
    <property type="match status" value="1"/>
</dbReference>
<sequence>MKPTYFLAAFLILTTALNGQSILAGRVLTGKTDPAVGANLYIKGTFEGTSTDADGQFHLPYLPGDSLTLVVSYIGFQQLEKQIPIGKDSLWLEFRLKPQASELQQVVISAGAFEASDEKKAVLLKPIDIVTTAGSNGNIVAALNTLPGTQSNAEDGRIFVRGGDAHETQTFIDGLRVPNPYTSNVPDLPVRGRFSPFLFKGTSFSTGGYSAAYGDALSSALVLQTKDLPEASVTSLSMMTIGAGVSHTERWENSALSAGVDYTNPGPYTRLVPQNIDWEDPVTAQGAQVGFRQKMSNGALLKAQANAQWSGFSMRHPLPENPTEQSLLSLQNDNYYGSATYHQLIDEEWQLDAGLAAGYDSERIDQRFSVDRSNAMMQGRAVAIRYFENDWALKLGTEWIHSDFEEHYQDTESDIQSAFQEDYISAFAETEGYLGEKIALRAGLRAERYNLLDANRLSPRLSLAYKAGQGGQFAFAYGHFYQAPQQDWLRFTQNLSPERADHYLVNYQYRKGGRTIRAELYHKEYQNLVQFPAGTPWLAENSGEGYARGLDLFYRDRVSIPNGDFWVSYSYLDTERHYEDFPVAATPDFAAKHNLSVVYKHWIQELQTNVGLTYTLGSPRPYDDPNTPRFNDLRTPTFQDLSLNLSYLTELFGHFTIVHASVSNVLGFEQSFGERFGNQPDPNGRFTSTAIRPPAPRFFFVGVFVSIGEGSTFSN</sequence>
<keyword evidence="7 10" id="KW-0472">Membrane</keyword>